<name>A0A2T0SPH2_9PSEU</name>
<protein>
    <submittedName>
        <fullName evidence="3">Uncharacterized protein</fullName>
    </submittedName>
</protein>
<evidence type="ECO:0000313" key="4">
    <source>
        <dbReference type="Proteomes" id="UP000239494"/>
    </source>
</evidence>
<dbReference type="Proteomes" id="UP000239494">
    <property type="component" value="Unassembled WGS sequence"/>
</dbReference>
<accession>A0A2T0SPH2</accession>
<evidence type="ECO:0000313" key="3">
    <source>
        <dbReference type="EMBL" id="PRY35322.1"/>
    </source>
</evidence>
<dbReference type="Gene3D" id="3.40.50.300">
    <property type="entry name" value="P-loop containing nucleotide triphosphate hydrolases"/>
    <property type="match status" value="1"/>
</dbReference>
<feature type="transmembrane region" description="Helical" evidence="2">
    <location>
        <begin position="148"/>
        <end position="167"/>
    </location>
</feature>
<feature type="region of interest" description="Disordered" evidence="1">
    <location>
        <begin position="1"/>
        <end position="40"/>
    </location>
</feature>
<gene>
    <name evidence="3" type="ORF">CLV43_114240</name>
</gene>
<feature type="compositionally biased region" description="Acidic residues" evidence="1">
    <location>
        <begin position="8"/>
        <end position="19"/>
    </location>
</feature>
<dbReference type="SUPFAM" id="SSF52540">
    <property type="entry name" value="P-loop containing nucleoside triphosphate hydrolases"/>
    <property type="match status" value="1"/>
</dbReference>
<sequence>MPDHDTVTADEEHDDEQLLDEQPLPETAPLPRKSTPRGGRLPVWQTLARDGLPHPCWWHPLNVTTWTGAAGIGIDHLDLSTPTLAIGVGVAGFLGMGVGAAVVDGSSDTTEQYVHPSGYLGGVTGLAMGAWAWIASASDMFNDMWQPAPLLGLVAGGVAFGAAYTQLRYRVASARDPRSRIHYRNKEVKATGTWGEIMARAGFGATTLHHGPEDNWSGYTVWIRLDPERTDTARSVVAAKGKIVGIAARVLGEDGVQIGDDDITITPTENAMIVAIRVRLRRVLTETIQPPEEVQPVDDPTEPLDLGRWEDGKLIDPSESGPHGCAVGASGSGKSTYEHGLTAQLSRRAHVLNLAAGVSKFESFIWPFIQPLVDGRVGRPVYAMIGGGSSGSEADFWSAIRVVAAGHALMTYRMSSPDTPRDGGNLVVSAEHPRVLIQLDEVDALTSFKLPNAQGGLTRPKFRLPSGQLLDVWDMIMDIGSKGRSEGVELEVSTQRLTDKFWGVPVRDFLSNVARRAAFYSASRHDAGEMLKGTKLDALALRNNAMYLAVSSDAPPSQGKACYYTKELIAEFAMRADESDTIGTLNAQEAAALGDLWTGRWNPDRIASILAYFQAADSPTFSAFIDAHRTDGKTSIPTTGPASAPPKPDAGAAKGGRQQLRDAIKKVKRETAATDAAAAGVGRRDQMSDDLAALWDLPAVEESQRNITPPAPAQAQGSLSVVDAVLALFADDETGHVSTADLAERLGRVPDGASDAQRQAIVAALAREISDATGLPSEQRRNVDRYPDRTRGFLLEELRQFGSA</sequence>
<comment type="caution">
    <text evidence="3">The sequence shown here is derived from an EMBL/GenBank/DDBJ whole genome shotgun (WGS) entry which is preliminary data.</text>
</comment>
<keyword evidence="2" id="KW-0472">Membrane</keyword>
<feature type="region of interest" description="Disordered" evidence="1">
    <location>
        <begin position="632"/>
        <end position="662"/>
    </location>
</feature>
<feature type="transmembrane region" description="Helical" evidence="2">
    <location>
        <begin position="84"/>
        <end position="105"/>
    </location>
</feature>
<keyword evidence="4" id="KW-1185">Reference proteome</keyword>
<evidence type="ECO:0000256" key="1">
    <source>
        <dbReference type="SAM" id="MobiDB-lite"/>
    </source>
</evidence>
<dbReference type="InterPro" id="IPR027417">
    <property type="entry name" value="P-loop_NTPase"/>
</dbReference>
<keyword evidence="2" id="KW-1133">Transmembrane helix</keyword>
<evidence type="ECO:0000256" key="2">
    <source>
        <dbReference type="SAM" id="Phobius"/>
    </source>
</evidence>
<keyword evidence="2" id="KW-0812">Transmembrane</keyword>
<proteinExistence type="predicted"/>
<feature type="transmembrane region" description="Helical" evidence="2">
    <location>
        <begin position="117"/>
        <end position="136"/>
    </location>
</feature>
<organism evidence="3 4">
    <name type="scientific">Umezawaea tangerina</name>
    <dbReference type="NCBI Taxonomy" id="84725"/>
    <lineage>
        <taxon>Bacteria</taxon>
        <taxon>Bacillati</taxon>
        <taxon>Actinomycetota</taxon>
        <taxon>Actinomycetes</taxon>
        <taxon>Pseudonocardiales</taxon>
        <taxon>Pseudonocardiaceae</taxon>
        <taxon>Umezawaea</taxon>
    </lineage>
</organism>
<dbReference type="AlphaFoldDB" id="A0A2T0SPH2"/>
<reference evidence="3 4" key="1">
    <citation type="submission" date="2018-03" db="EMBL/GenBank/DDBJ databases">
        <title>Genomic Encyclopedia of Archaeal and Bacterial Type Strains, Phase II (KMG-II): from individual species to whole genera.</title>
        <authorList>
            <person name="Goeker M."/>
        </authorList>
    </citation>
    <scope>NUCLEOTIDE SEQUENCE [LARGE SCALE GENOMIC DNA]</scope>
    <source>
        <strain evidence="3 4">DSM 44720</strain>
    </source>
</reference>
<dbReference type="EMBL" id="PVTF01000014">
    <property type="protein sequence ID" value="PRY35322.1"/>
    <property type="molecule type" value="Genomic_DNA"/>
</dbReference>